<feature type="coiled-coil region" evidence="1">
    <location>
        <begin position="3"/>
        <end position="37"/>
    </location>
</feature>
<name>A0ABV8KXK7_9ACTN</name>
<dbReference type="Pfam" id="PF19757">
    <property type="entry name" value="DUF6244"/>
    <property type="match status" value="1"/>
</dbReference>
<gene>
    <name evidence="2" type="ORF">ACFOX0_33915</name>
</gene>
<proteinExistence type="predicted"/>
<dbReference type="EMBL" id="JBHSBN010000080">
    <property type="protein sequence ID" value="MFC4110892.1"/>
    <property type="molecule type" value="Genomic_DNA"/>
</dbReference>
<protein>
    <submittedName>
        <fullName evidence="2">DUF6244 family protein</fullName>
    </submittedName>
</protein>
<dbReference type="RefSeq" id="WP_377553736.1">
    <property type="nucleotide sequence ID" value="NZ_JBHSBN010000080.1"/>
</dbReference>
<dbReference type="Proteomes" id="UP001595868">
    <property type="component" value="Unassembled WGS sequence"/>
</dbReference>
<dbReference type="InterPro" id="IPR046211">
    <property type="entry name" value="DUF6244"/>
</dbReference>
<comment type="caution">
    <text evidence="2">The sequence shown here is derived from an EMBL/GenBank/DDBJ whole genome shotgun (WGS) entry which is preliminary data.</text>
</comment>
<sequence>MSAAEMIARLTAATQKLNEAKAKAAAAAQDANEARTLVAGALEGAASKQLVDMVGGVVEHLSHAGQAAASTTQQVQQTIARVQALGN</sequence>
<reference evidence="3" key="1">
    <citation type="journal article" date="2019" name="Int. J. Syst. Evol. Microbiol.">
        <title>The Global Catalogue of Microorganisms (GCM) 10K type strain sequencing project: providing services to taxonomists for standard genome sequencing and annotation.</title>
        <authorList>
            <consortium name="The Broad Institute Genomics Platform"/>
            <consortium name="The Broad Institute Genome Sequencing Center for Infectious Disease"/>
            <person name="Wu L."/>
            <person name="Ma J."/>
        </authorList>
    </citation>
    <scope>NUCLEOTIDE SEQUENCE [LARGE SCALE GENOMIC DNA]</scope>
    <source>
        <strain evidence="3">2902at01</strain>
    </source>
</reference>
<organism evidence="2 3">
    <name type="scientific">Micromonospora zhanjiangensis</name>
    <dbReference type="NCBI Taxonomy" id="1522057"/>
    <lineage>
        <taxon>Bacteria</taxon>
        <taxon>Bacillati</taxon>
        <taxon>Actinomycetota</taxon>
        <taxon>Actinomycetes</taxon>
        <taxon>Micromonosporales</taxon>
        <taxon>Micromonosporaceae</taxon>
        <taxon>Micromonospora</taxon>
    </lineage>
</organism>
<evidence type="ECO:0000313" key="3">
    <source>
        <dbReference type="Proteomes" id="UP001595868"/>
    </source>
</evidence>
<keyword evidence="3" id="KW-1185">Reference proteome</keyword>
<accession>A0ABV8KXK7</accession>
<evidence type="ECO:0000256" key="1">
    <source>
        <dbReference type="SAM" id="Coils"/>
    </source>
</evidence>
<keyword evidence="1" id="KW-0175">Coiled coil</keyword>
<evidence type="ECO:0000313" key="2">
    <source>
        <dbReference type="EMBL" id="MFC4110892.1"/>
    </source>
</evidence>